<keyword evidence="4" id="KW-1185">Reference proteome</keyword>
<accession>A0A9X3LL08</accession>
<evidence type="ECO:0000313" key="3">
    <source>
        <dbReference type="EMBL" id="MCZ9290082.1"/>
    </source>
</evidence>
<proteinExistence type="predicted"/>
<dbReference type="EMBL" id="JAKMUT010000006">
    <property type="protein sequence ID" value="MCZ9290082.1"/>
    <property type="molecule type" value="Genomic_DNA"/>
</dbReference>
<dbReference type="Pfam" id="PF03993">
    <property type="entry name" value="DUF349"/>
    <property type="match status" value="3"/>
</dbReference>
<comment type="caution">
    <text evidence="3">The sequence shown here is derived from an EMBL/GenBank/DDBJ whole genome shotgun (WGS) entry which is preliminary data.</text>
</comment>
<dbReference type="InterPro" id="IPR000488">
    <property type="entry name" value="Death_dom"/>
</dbReference>
<evidence type="ECO:0000259" key="2">
    <source>
        <dbReference type="PROSITE" id="PS50017"/>
    </source>
</evidence>
<protein>
    <submittedName>
        <fullName evidence="3">DUF349 domain-containing protein</fullName>
    </submittedName>
</protein>
<feature type="region of interest" description="Disordered" evidence="1">
    <location>
        <begin position="244"/>
        <end position="265"/>
    </location>
</feature>
<name>A0A9X3LL08_9CORY</name>
<dbReference type="AlphaFoldDB" id="A0A9X3LL08"/>
<organism evidence="3 4">
    <name type="scientific">Corynebacterium evansiae</name>
    <dbReference type="NCBI Taxonomy" id="2913499"/>
    <lineage>
        <taxon>Bacteria</taxon>
        <taxon>Bacillati</taxon>
        <taxon>Actinomycetota</taxon>
        <taxon>Actinomycetes</taxon>
        <taxon>Mycobacteriales</taxon>
        <taxon>Corynebacteriaceae</taxon>
        <taxon>Corynebacterium</taxon>
    </lineage>
</organism>
<dbReference type="InterPro" id="IPR007139">
    <property type="entry name" value="DUF349"/>
</dbReference>
<evidence type="ECO:0000256" key="1">
    <source>
        <dbReference type="SAM" id="MobiDB-lite"/>
    </source>
</evidence>
<evidence type="ECO:0000313" key="4">
    <source>
        <dbReference type="Proteomes" id="UP001146469"/>
    </source>
</evidence>
<gene>
    <name evidence="3" type="ORF">L8V00_07675</name>
</gene>
<dbReference type="PROSITE" id="PS50017">
    <property type="entry name" value="DEATH_DOMAIN"/>
    <property type="match status" value="1"/>
</dbReference>
<dbReference type="Proteomes" id="UP001146469">
    <property type="component" value="Unassembled WGS sequence"/>
</dbReference>
<sequence length="341" mass="40678">MSWKNDDWQAKQEQFRKSAGLKERLVREAQQLAHSDDFRSAGARMKQLGSEFKNAGFAGKDQNQRLWDEFSQARSAFYDRRNQYYERLNIEARDNAAQKRRIISELQSLLGVEDFREAGQRVKTLHSEWKSVGFAGREENQLLNDQYYAARNEFYENSKRHWEQLATQMELNKNDRLRLVQQAEFIADHPDPRSMSNDMRALLQVWRDQRGPLKKEDREELNRRFWAAKDRFYSRRDAQFAQGQEQWASGKGARSAIQDDPAWRPKDNTDAIRHLEQAIRDKEQAVRDADAHYEKVRSQGRSWLLPSKQNERIAKAEQWQRIQREELDKLYRRLSSLRNRK</sequence>
<dbReference type="RefSeq" id="WP_269944680.1">
    <property type="nucleotide sequence ID" value="NZ_JAKMUT010000006.1"/>
</dbReference>
<reference evidence="3" key="1">
    <citation type="submission" date="2022-02" db="EMBL/GenBank/DDBJ databases">
        <title>Corynebacterium sp. from urogenital microbiome.</title>
        <authorList>
            <person name="Cappelli E.A."/>
            <person name="Ribeiro T.G."/>
            <person name="Peixe L."/>
        </authorList>
    </citation>
    <scope>NUCLEOTIDE SEQUENCE</scope>
    <source>
        <strain evidence="3">C8Ua_174</strain>
    </source>
</reference>
<feature type="domain" description="Death" evidence="2">
    <location>
        <begin position="162"/>
        <end position="221"/>
    </location>
</feature>
<dbReference type="GO" id="GO:0007165">
    <property type="term" value="P:signal transduction"/>
    <property type="evidence" value="ECO:0007669"/>
    <property type="project" value="InterPro"/>
</dbReference>